<protein>
    <submittedName>
        <fullName evidence="2">Uncharacterized protein</fullName>
    </submittedName>
</protein>
<accession>A0A151P3E9</accession>
<evidence type="ECO:0000256" key="1">
    <source>
        <dbReference type="SAM" id="MobiDB-lite"/>
    </source>
</evidence>
<organism evidence="2 3">
    <name type="scientific">Alligator mississippiensis</name>
    <name type="common">American alligator</name>
    <dbReference type="NCBI Taxonomy" id="8496"/>
    <lineage>
        <taxon>Eukaryota</taxon>
        <taxon>Metazoa</taxon>
        <taxon>Chordata</taxon>
        <taxon>Craniata</taxon>
        <taxon>Vertebrata</taxon>
        <taxon>Euteleostomi</taxon>
        <taxon>Archelosauria</taxon>
        <taxon>Archosauria</taxon>
        <taxon>Crocodylia</taxon>
        <taxon>Alligatoridae</taxon>
        <taxon>Alligatorinae</taxon>
        <taxon>Alligator</taxon>
    </lineage>
</organism>
<evidence type="ECO:0000313" key="3">
    <source>
        <dbReference type="Proteomes" id="UP000050525"/>
    </source>
</evidence>
<dbReference type="EMBL" id="AKHW03001146">
    <property type="protein sequence ID" value="KYO43576.1"/>
    <property type="molecule type" value="Genomic_DNA"/>
</dbReference>
<keyword evidence="3" id="KW-1185">Reference proteome</keyword>
<reference evidence="2 3" key="1">
    <citation type="journal article" date="2012" name="Genome Biol.">
        <title>Sequencing three crocodilian genomes to illuminate the evolution of archosaurs and amniotes.</title>
        <authorList>
            <person name="St John J.A."/>
            <person name="Braun E.L."/>
            <person name="Isberg S.R."/>
            <person name="Miles L.G."/>
            <person name="Chong A.Y."/>
            <person name="Gongora J."/>
            <person name="Dalzell P."/>
            <person name="Moran C."/>
            <person name="Bed'hom B."/>
            <person name="Abzhanov A."/>
            <person name="Burgess S.C."/>
            <person name="Cooksey A.M."/>
            <person name="Castoe T.A."/>
            <person name="Crawford N.G."/>
            <person name="Densmore L.D."/>
            <person name="Drew J.C."/>
            <person name="Edwards S.V."/>
            <person name="Faircloth B.C."/>
            <person name="Fujita M.K."/>
            <person name="Greenwold M.J."/>
            <person name="Hoffmann F.G."/>
            <person name="Howard J.M."/>
            <person name="Iguchi T."/>
            <person name="Janes D.E."/>
            <person name="Khan S.Y."/>
            <person name="Kohno S."/>
            <person name="de Koning A.J."/>
            <person name="Lance S.L."/>
            <person name="McCarthy F.M."/>
            <person name="McCormack J.E."/>
            <person name="Merchant M.E."/>
            <person name="Peterson D.G."/>
            <person name="Pollock D.D."/>
            <person name="Pourmand N."/>
            <person name="Raney B.J."/>
            <person name="Roessler K.A."/>
            <person name="Sanford J.R."/>
            <person name="Sawyer R.H."/>
            <person name="Schmidt C.J."/>
            <person name="Triplett E.W."/>
            <person name="Tuberville T.D."/>
            <person name="Venegas-Anaya M."/>
            <person name="Howard J.T."/>
            <person name="Jarvis E.D."/>
            <person name="Guillette L.J.Jr."/>
            <person name="Glenn T.C."/>
            <person name="Green R.E."/>
            <person name="Ray D.A."/>
        </authorList>
    </citation>
    <scope>NUCLEOTIDE SEQUENCE [LARGE SCALE GENOMIC DNA]</scope>
    <source>
        <strain evidence="2">KSC_2009_1</strain>
    </source>
</reference>
<proteinExistence type="predicted"/>
<name>A0A151P3E9_ALLMI</name>
<comment type="caution">
    <text evidence="2">The sequence shown here is derived from an EMBL/GenBank/DDBJ whole genome shotgun (WGS) entry which is preliminary data.</text>
</comment>
<evidence type="ECO:0000313" key="2">
    <source>
        <dbReference type="EMBL" id="KYO43576.1"/>
    </source>
</evidence>
<feature type="compositionally biased region" description="Polar residues" evidence="1">
    <location>
        <begin position="100"/>
        <end position="109"/>
    </location>
</feature>
<dbReference type="Proteomes" id="UP000050525">
    <property type="component" value="Unassembled WGS sequence"/>
</dbReference>
<sequence length="117" mass="13563">MDMSSKVLINGFFWGTRGEKVARMTLHKKKWTSDKRMPDIFLFLQARYTSQMCKLVTGAETKTTCLISLIQCALESLEIFHCLQSALDQDHKQEERRQAISKTTIPNSHDTLRRSVR</sequence>
<feature type="region of interest" description="Disordered" evidence="1">
    <location>
        <begin position="93"/>
        <end position="117"/>
    </location>
</feature>
<dbReference type="AlphaFoldDB" id="A0A151P3E9"/>
<gene>
    <name evidence="2" type="ORF">Y1Q_0013600</name>
</gene>